<feature type="compositionally biased region" description="Polar residues" evidence="1">
    <location>
        <begin position="236"/>
        <end position="250"/>
    </location>
</feature>
<dbReference type="PANTHER" id="PTHR15435">
    <property type="entry name" value="KICSTOR COMPLEX PROTEIN KAPTIN"/>
    <property type="match status" value="1"/>
</dbReference>
<reference evidence="3" key="1">
    <citation type="submission" date="2022-11" db="UniProtKB">
        <authorList>
            <consortium name="WormBaseParasite"/>
        </authorList>
    </citation>
    <scope>IDENTIFICATION</scope>
</reference>
<dbReference type="AlphaFoldDB" id="A0A915F088"/>
<dbReference type="GO" id="GO:0030027">
    <property type="term" value="C:lamellipodium"/>
    <property type="evidence" value="ECO:0007669"/>
    <property type="project" value="TreeGrafter"/>
</dbReference>
<protein>
    <submittedName>
        <fullName evidence="3">Kaptin</fullName>
    </submittedName>
</protein>
<feature type="region of interest" description="Disordered" evidence="1">
    <location>
        <begin position="225"/>
        <end position="259"/>
    </location>
</feature>
<organism evidence="2 3">
    <name type="scientific">Echinococcus canadensis</name>
    <dbReference type="NCBI Taxonomy" id="519352"/>
    <lineage>
        <taxon>Eukaryota</taxon>
        <taxon>Metazoa</taxon>
        <taxon>Spiralia</taxon>
        <taxon>Lophotrochozoa</taxon>
        <taxon>Platyhelminthes</taxon>
        <taxon>Cestoda</taxon>
        <taxon>Eucestoda</taxon>
        <taxon>Cyclophyllidea</taxon>
        <taxon>Taeniidae</taxon>
        <taxon>Echinococcus</taxon>
        <taxon>Echinococcus canadensis group</taxon>
    </lineage>
</organism>
<dbReference type="GO" id="GO:0015629">
    <property type="term" value="C:actin cytoskeleton"/>
    <property type="evidence" value="ECO:0007669"/>
    <property type="project" value="InterPro"/>
</dbReference>
<dbReference type="GO" id="GO:0051015">
    <property type="term" value="F:actin filament binding"/>
    <property type="evidence" value="ECO:0007669"/>
    <property type="project" value="TreeGrafter"/>
</dbReference>
<dbReference type="WBParaSite" id="maker-E.canG7_contigs_7599-snap-gene-0.9-mRNA-1">
    <property type="protein sequence ID" value="maker-E.canG7_contigs_7599-snap-gene-0.9-mRNA-1"/>
    <property type="gene ID" value="EcG7_07164"/>
</dbReference>
<dbReference type="GO" id="GO:0034198">
    <property type="term" value="P:cellular response to amino acid starvation"/>
    <property type="evidence" value="ECO:0007669"/>
    <property type="project" value="TreeGrafter"/>
</dbReference>
<evidence type="ECO:0000313" key="3">
    <source>
        <dbReference type="WBParaSite" id="maker-E.canG7_contigs_7599-snap-gene-0.9-mRNA-1"/>
    </source>
</evidence>
<sequence>METLPSILSDLSLYKEAAFFPTLGQSTIHSLTHIPSQSSIDCGEERGCRKHDLLVASLLPGGESFSSARCCNLYSFSSGRKRLATSTKSFDFMYLPGKVVFDISKCLLVADIVCIKAFYDDQSQHYVVSMGLVKEEGSCFFNIYAASRLNDLPERCICLSELAHFPVQAVYTYFISPTSKTLQWAFLLSTSGSLPPPFDLDQDDSNAAPVQVYTKLIDAVLSEVTEKSDGEEEGQQNDSEVPPSTNSADETQGHKPATSTTVNSVFGVIDNASACSLFPELKNLPLKVVTFMDFLLLLDGDTHYRMSAFGTLDGWIGVGLVNMAGPELKAFYSTSHDSAITKLEFFRQFDQNSTSPSDVSLLVCSGLEPAVVYRCPFQDNPDGGKLAPSSRLVLPQSADFDHVNCACVADLDFDGLPEIVVGTFGQQLLFYDWTSDPHSPTEGSYVLVHQRRMVGAVHSLECGGECDFLGDGTRCIAVLTSLGLHLLQCSHLADFCVPLLAARLRSLPPNFRESVVRCWYIGTYFASTPSVRQTISTNEEAVLYSVWLYCTALYGLSSKLN</sequence>
<dbReference type="Proteomes" id="UP000887562">
    <property type="component" value="Unplaced"/>
</dbReference>
<dbReference type="GO" id="GO:1904262">
    <property type="term" value="P:negative regulation of TORC1 signaling"/>
    <property type="evidence" value="ECO:0007669"/>
    <property type="project" value="TreeGrafter"/>
</dbReference>
<evidence type="ECO:0000313" key="2">
    <source>
        <dbReference type="Proteomes" id="UP000887562"/>
    </source>
</evidence>
<accession>A0A915F088</accession>
<keyword evidence="2" id="KW-1185">Reference proteome</keyword>
<dbReference type="InterPro" id="IPR029982">
    <property type="entry name" value="Kptn"/>
</dbReference>
<dbReference type="PANTHER" id="PTHR15435:SF2">
    <property type="entry name" value="KICSTOR COMPLEX PROTEIN KAPTIN"/>
    <property type="match status" value="1"/>
</dbReference>
<evidence type="ECO:0000256" key="1">
    <source>
        <dbReference type="SAM" id="MobiDB-lite"/>
    </source>
</evidence>
<proteinExistence type="predicted"/>
<name>A0A915F088_9CEST</name>
<dbReference type="GO" id="GO:0007015">
    <property type="term" value="P:actin filament organization"/>
    <property type="evidence" value="ECO:0007669"/>
    <property type="project" value="InterPro"/>
</dbReference>